<dbReference type="Proteomes" id="UP000789423">
    <property type="component" value="Unassembled WGS sequence"/>
</dbReference>
<sequence>MLQLQKRKVCNKKDIRTVICLNIFLGSSANKIDYNKKQCRNSRVLEQILYQLTDAE</sequence>
<gene>
    <name evidence="1" type="ORF">BACCIP111899_04138</name>
</gene>
<comment type="caution">
    <text evidence="1">The sequence shown here is derived from an EMBL/GenBank/DDBJ whole genome shotgun (WGS) entry which is preliminary data.</text>
</comment>
<name>A0ABN8A5P9_9BACI</name>
<evidence type="ECO:0000313" key="1">
    <source>
        <dbReference type="EMBL" id="CAG9614905.1"/>
    </source>
</evidence>
<proteinExistence type="predicted"/>
<accession>A0ABN8A5P9</accession>
<organism evidence="1 2">
    <name type="scientific">Bacillus rhizoplanae</name>
    <dbReference type="NCBI Taxonomy" id="2880966"/>
    <lineage>
        <taxon>Bacteria</taxon>
        <taxon>Bacillati</taxon>
        <taxon>Bacillota</taxon>
        <taxon>Bacilli</taxon>
        <taxon>Bacillales</taxon>
        <taxon>Bacillaceae</taxon>
        <taxon>Bacillus</taxon>
    </lineage>
</organism>
<reference evidence="1 2" key="1">
    <citation type="submission" date="2021-10" db="EMBL/GenBank/DDBJ databases">
        <authorList>
            <person name="Criscuolo A."/>
        </authorList>
    </citation>
    <scope>NUCLEOTIDE SEQUENCE [LARGE SCALE GENOMIC DNA]</scope>
    <source>
        <strain evidence="2">CIP 111899</strain>
    </source>
</reference>
<keyword evidence="2" id="KW-1185">Reference proteome</keyword>
<dbReference type="EMBL" id="CAKJTI010000043">
    <property type="protein sequence ID" value="CAG9614905.1"/>
    <property type="molecule type" value="Genomic_DNA"/>
</dbReference>
<evidence type="ECO:0000313" key="2">
    <source>
        <dbReference type="Proteomes" id="UP000789423"/>
    </source>
</evidence>
<protein>
    <submittedName>
        <fullName evidence="1">Uncharacterized protein</fullName>
    </submittedName>
</protein>